<accession>A0A921JZX5</accession>
<evidence type="ECO:0000313" key="2">
    <source>
        <dbReference type="Proteomes" id="UP000707535"/>
    </source>
</evidence>
<name>A0A921JZX5_9LACO</name>
<proteinExistence type="predicted"/>
<dbReference type="AlphaFoldDB" id="A0A921JZX5"/>
<sequence>MTDKVFETHCKKLNQKWKPADRHSAPFQKPEYFDGFMYYGHGQVLVRQKSDHVNTIDKLPIPVDNVFERYGMSSAEQFEIEDVKHFYDMIHPFYAERKEISNGLRIKFAPDYIEFGVKPIDHTDNLITHGKWTVKINELTQPIKLTINPKYLYDAVYVFKRLKLPLTIDYFGKLQGLLFSSGDLEMLLSPIRDEW</sequence>
<gene>
    <name evidence="1" type="ORF">K8V00_01915</name>
</gene>
<evidence type="ECO:0000313" key="1">
    <source>
        <dbReference type="EMBL" id="HJE96353.1"/>
    </source>
</evidence>
<reference evidence="1" key="1">
    <citation type="journal article" date="2021" name="PeerJ">
        <title>Extensive microbial diversity within the chicken gut microbiome revealed by metagenomics and culture.</title>
        <authorList>
            <person name="Gilroy R."/>
            <person name="Ravi A."/>
            <person name="Getino M."/>
            <person name="Pursley I."/>
            <person name="Horton D.L."/>
            <person name="Alikhan N.F."/>
            <person name="Baker D."/>
            <person name="Gharbi K."/>
            <person name="Hall N."/>
            <person name="Watson M."/>
            <person name="Adriaenssens E.M."/>
            <person name="Foster-Nyarko E."/>
            <person name="Jarju S."/>
            <person name="Secka A."/>
            <person name="Antonio M."/>
            <person name="Oren A."/>
            <person name="Chaudhuri R.R."/>
            <person name="La Ragione R."/>
            <person name="Hildebrand F."/>
            <person name="Pallen M.J."/>
        </authorList>
    </citation>
    <scope>NUCLEOTIDE SEQUENCE</scope>
    <source>
        <strain evidence="1">CHK174-6876</strain>
    </source>
</reference>
<dbReference type="Proteomes" id="UP000707535">
    <property type="component" value="Unassembled WGS sequence"/>
</dbReference>
<dbReference type="EMBL" id="DYXG01000018">
    <property type="protein sequence ID" value="HJE96353.1"/>
    <property type="molecule type" value="Genomic_DNA"/>
</dbReference>
<dbReference type="RefSeq" id="WP_270333073.1">
    <property type="nucleotide sequence ID" value="NZ_JAQDEX010000003.1"/>
</dbReference>
<reference evidence="1" key="2">
    <citation type="submission" date="2021-09" db="EMBL/GenBank/DDBJ databases">
        <authorList>
            <person name="Gilroy R."/>
        </authorList>
    </citation>
    <scope>NUCLEOTIDE SEQUENCE</scope>
    <source>
        <strain evidence="1">CHK174-6876</strain>
    </source>
</reference>
<comment type="caution">
    <text evidence="1">The sequence shown here is derived from an EMBL/GenBank/DDBJ whole genome shotgun (WGS) entry which is preliminary data.</text>
</comment>
<organism evidence="1 2">
    <name type="scientific">Ligilactobacillus acidipiscis</name>
    <dbReference type="NCBI Taxonomy" id="89059"/>
    <lineage>
        <taxon>Bacteria</taxon>
        <taxon>Bacillati</taxon>
        <taxon>Bacillota</taxon>
        <taxon>Bacilli</taxon>
        <taxon>Lactobacillales</taxon>
        <taxon>Lactobacillaceae</taxon>
        <taxon>Ligilactobacillus</taxon>
    </lineage>
</organism>
<protein>
    <submittedName>
        <fullName evidence="1">Uncharacterized protein</fullName>
    </submittedName>
</protein>